<dbReference type="InterPro" id="IPR017970">
    <property type="entry name" value="Homeobox_CS"/>
</dbReference>
<sequence>MFNLTNNFETPPSFLIWGINKTPRETSTRLQPPLGHILLKSYMLDMGSDPYSECSFTAFFNNKNNNKIQRRFTNQQIESLETIFQTESKLEPRKKLQLAKDLGLQPRQVAIWFQNKRARWRSKQLEKDYNILKASFDSLSSRYDLLNREHQSLTHQVNKLREGIEKKAKSCSTGETSNNSMEEKVSDADSNMKQEYIEDEKMNNNNNNNMGFVENCKNVECWDDLECDQWWDLWS</sequence>
<comment type="function">
    <text evidence="8">Probable transcription activator that may act as growth regulators in response to water deficit.</text>
</comment>
<evidence type="ECO:0000256" key="7">
    <source>
        <dbReference type="ARBA" id="ARBA00025748"/>
    </source>
</evidence>
<dbReference type="Proteomes" id="UP000215914">
    <property type="component" value="Chromosome 4"/>
</dbReference>
<dbReference type="GO" id="GO:0009414">
    <property type="term" value="P:response to water deprivation"/>
    <property type="evidence" value="ECO:0007669"/>
    <property type="project" value="UniProtKB-ARBA"/>
</dbReference>
<keyword evidence="3 9" id="KW-0238">DNA-binding</keyword>
<evidence type="ECO:0000256" key="9">
    <source>
        <dbReference type="PROSITE-ProRule" id="PRU00108"/>
    </source>
</evidence>
<dbReference type="FunCoup" id="A0A251V1X0">
    <property type="interactions" value="652"/>
</dbReference>
<dbReference type="InterPro" id="IPR001356">
    <property type="entry name" value="HD"/>
</dbReference>
<dbReference type="Gene3D" id="1.10.10.60">
    <property type="entry name" value="Homeodomain-like"/>
    <property type="match status" value="1"/>
</dbReference>
<dbReference type="PROSITE" id="PS50071">
    <property type="entry name" value="HOMEOBOX_2"/>
    <property type="match status" value="1"/>
</dbReference>
<comment type="function">
    <text evidence="11">Transcription factor.</text>
</comment>
<evidence type="ECO:0000256" key="6">
    <source>
        <dbReference type="ARBA" id="ARBA00023242"/>
    </source>
</evidence>
<dbReference type="EMBL" id="CM007893">
    <property type="protein sequence ID" value="OTG29243.1"/>
    <property type="molecule type" value="Genomic_DNA"/>
</dbReference>
<dbReference type="SUPFAM" id="SSF46689">
    <property type="entry name" value="Homeodomain-like"/>
    <property type="match status" value="1"/>
</dbReference>
<dbReference type="GO" id="GO:0045893">
    <property type="term" value="P:positive regulation of DNA-templated transcription"/>
    <property type="evidence" value="ECO:0000318"/>
    <property type="project" value="GO_Central"/>
</dbReference>
<dbReference type="GO" id="GO:0005634">
    <property type="term" value="C:nucleus"/>
    <property type="evidence" value="ECO:0000318"/>
    <property type="project" value="GO_Central"/>
</dbReference>
<feature type="compositionally biased region" description="Polar residues" evidence="12">
    <location>
        <begin position="170"/>
        <end position="180"/>
    </location>
</feature>
<keyword evidence="5 11" id="KW-0804">Transcription</keyword>
<comment type="subcellular location">
    <subcellularLocation>
        <location evidence="1 9 10">Nucleus</location>
    </subcellularLocation>
</comment>
<reference evidence="15" key="2">
    <citation type="submission" date="2017-02" db="EMBL/GenBank/DDBJ databases">
        <title>Sunflower complete genome.</title>
        <authorList>
            <person name="Langlade N."/>
            <person name="Munos S."/>
        </authorList>
    </citation>
    <scope>NUCLEOTIDE SEQUENCE [LARGE SCALE GENOMIC DNA]</scope>
    <source>
        <tissue evidence="15">Leaves</tissue>
    </source>
</reference>
<evidence type="ECO:0000256" key="1">
    <source>
        <dbReference type="ARBA" id="ARBA00004123"/>
    </source>
</evidence>
<dbReference type="Gramene" id="mRNA:HanXRQr2_Chr04g0181631">
    <property type="protein sequence ID" value="mRNA:HanXRQr2_Chr04g0181631"/>
    <property type="gene ID" value="HanXRQr2_Chr04g0181631"/>
</dbReference>
<dbReference type="CDD" id="cd00086">
    <property type="entry name" value="homeodomain"/>
    <property type="match status" value="1"/>
</dbReference>
<dbReference type="InterPro" id="IPR000047">
    <property type="entry name" value="HTH_motif"/>
</dbReference>
<protein>
    <recommendedName>
        <fullName evidence="11">Homeobox-leucine zipper protein</fullName>
    </recommendedName>
    <alternativeName>
        <fullName evidence="11">HD-ZIP protein</fullName>
    </alternativeName>
    <alternativeName>
        <fullName evidence="11">Homeodomain transcription factor</fullName>
    </alternativeName>
</protein>
<dbReference type="Pfam" id="PF00046">
    <property type="entry name" value="Homeodomain"/>
    <property type="match status" value="1"/>
</dbReference>
<dbReference type="PROSITE" id="PS00027">
    <property type="entry name" value="HOMEOBOX_1"/>
    <property type="match status" value="1"/>
</dbReference>
<dbReference type="Pfam" id="PF02183">
    <property type="entry name" value="HALZ"/>
    <property type="match status" value="1"/>
</dbReference>
<dbReference type="PANTHER" id="PTHR24326">
    <property type="entry name" value="HOMEOBOX-LEUCINE ZIPPER PROTEIN"/>
    <property type="match status" value="1"/>
</dbReference>
<evidence type="ECO:0000256" key="2">
    <source>
        <dbReference type="ARBA" id="ARBA00023015"/>
    </source>
</evidence>
<reference evidence="14" key="3">
    <citation type="submission" date="2020-06" db="EMBL/GenBank/DDBJ databases">
        <title>Helianthus annuus Genome sequencing and assembly Release 2.</title>
        <authorList>
            <person name="Gouzy J."/>
            <person name="Langlade N."/>
            <person name="Munos S."/>
        </authorList>
    </citation>
    <scope>NUCLEOTIDE SEQUENCE</scope>
    <source>
        <tissue evidence="14">Leaves</tissue>
    </source>
</reference>
<dbReference type="GO" id="GO:0000976">
    <property type="term" value="F:transcription cis-regulatory region binding"/>
    <property type="evidence" value="ECO:0007669"/>
    <property type="project" value="UniProtKB-ARBA"/>
</dbReference>
<dbReference type="EMBL" id="MNCJ02000319">
    <property type="protein sequence ID" value="KAF5811462.1"/>
    <property type="molecule type" value="Genomic_DNA"/>
</dbReference>
<keyword evidence="2 11" id="KW-0805">Transcription regulation</keyword>
<dbReference type="PANTHER" id="PTHR24326:SF122">
    <property type="entry name" value="HOMEOBOX-LEUCINE ZIPPER PROTEIN HOX6"/>
    <property type="match status" value="1"/>
</dbReference>
<evidence type="ECO:0000256" key="4">
    <source>
        <dbReference type="ARBA" id="ARBA00023155"/>
    </source>
</evidence>
<evidence type="ECO:0000256" key="12">
    <source>
        <dbReference type="SAM" id="MobiDB-lite"/>
    </source>
</evidence>
<keyword evidence="6 9" id="KW-0539">Nucleus</keyword>
<dbReference type="AlphaFoldDB" id="A0A251V1X0"/>
<dbReference type="GO" id="GO:0000981">
    <property type="term" value="F:DNA-binding transcription factor activity, RNA polymerase II-specific"/>
    <property type="evidence" value="ECO:0007669"/>
    <property type="project" value="UniProtKB-UniRule"/>
</dbReference>
<dbReference type="SMART" id="SM00389">
    <property type="entry name" value="HOX"/>
    <property type="match status" value="1"/>
</dbReference>
<dbReference type="InterPro" id="IPR009057">
    <property type="entry name" value="Homeodomain-like_sf"/>
</dbReference>
<dbReference type="SMR" id="A0A251V1X0"/>
<dbReference type="InterPro" id="IPR045224">
    <property type="entry name" value="HDZip_class_I_plant"/>
</dbReference>
<name>A0A251V1X0_HELAN</name>
<evidence type="ECO:0000313" key="14">
    <source>
        <dbReference type="EMBL" id="KAF5811462.1"/>
    </source>
</evidence>
<dbReference type="FunFam" id="1.10.10.60:FF:000293">
    <property type="entry name" value="Homeobox-leucine zipper protein ATHB-7"/>
    <property type="match status" value="1"/>
</dbReference>
<feature type="domain" description="Homeobox" evidence="13">
    <location>
        <begin position="63"/>
        <end position="123"/>
    </location>
</feature>
<evidence type="ECO:0000256" key="10">
    <source>
        <dbReference type="RuleBase" id="RU000682"/>
    </source>
</evidence>
<evidence type="ECO:0000313" key="15">
    <source>
        <dbReference type="EMBL" id="OTG29243.1"/>
    </source>
</evidence>
<evidence type="ECO:0000256" key="3">
    <source>
        <dbReference type="ARBA" id="ARBA00023125"/>
    </source>
</evidence>
<comment type="similarity">
    <text evidence="7 11">Belongs to the HD-ZIP homeobox family. Class I subfamily.</text>
</comment>
<gene>
    <name evidence="15" type="ORF">HannXRQ_Chr04g0120121</name>
    <name evidence="14" type="ORF">HanXRQr2_Chr04g0181631</name>
</gene>
<evidence type="ECO:0000259" key="13">
    <source>
        <dbReference type="PROSITE" id="PS50071"/>
    </source>
</evidence>
<dbReference type="GO" id="GO:0043565">
    <property type="term" value="F:sequence-specific DNA binding"/>
    <property type="evidence" value="ECO:0000318"/>
    <property type="project" value="GO_Central"/>
</dbReference>
<feature type="DNA-binding region" description="Homeobox" evidence="9">
    <location>
        <begin position="65"/>
        <end position="124"/>
    </location>
</feature>
<dbReference type="InterPro" id="IPR003106">
    <property type="entry name" value="Leu_zip_homeo"/>
</dbReference>
<evidence type="ECO:0000256" key="8">
    <source>
        <dbReference type="ARBA" id="ARBA00058361"/>
    </source>
</evidence>
<evidence type="ECO:0000256" key="11">
    <source>
        <dbReference type="RuleBase" id="RU369038"/>
    </source>
</evidence>
<keyword evidence="4 9" id="KW-0371">Homeobox</keyword>
<dbReference type="InParanoid" id="A0A251V1X0"/>
<organism evidence="15 16">
    <name type="scientific">Helianthus annuus</name>
    <name type="common">Common sunflower</name>
    <dbReference type="NCBI Taxonomy" id="4232"/>
    <lineage>
        <taxon>Eukaryota</taxon>
        <taxon>Viridiplantae</taxon>
        <taxon>Streptophyta</taxon>
        <taxon>Embryophyta</taxon>
        <taxon>Tracheophyta</taxon>
        <taxon>Spermatophyta</taxon>
        <taxon>Magnoliopsida</taxon>
        <taxon>eudicotyledons</taxon>
        <taxon>Gunneridae</taxon>
        <taxon>Pentapetalae</taxon>
        <taxon>asterids</taxon>
        <taxon>campanulids</taxon>
        <taxon>Asterales</taxon>
        <taxon>Asteraceae</taxon>
        <taxon>Asteroideae</taxon>
        <taxon>Heliantheae alliance</taxon>
        <taxon>Heliantheae</taxon>
        <taxon>Helianthus</taxon>
    </lineage>
</organism>
<reference evidence="14 16" key="1">
    <citation type="journal article" date="2017" name="Nature">
        <title>The sunflower genome provides insights into oil metabolism, flowering and Asterid evolution.</title>
        <authorList>
            <person name="Badouin H."/>
            <person name="Gouzy J."/>
            <person name="Grassa C.J."/>
            <person name="Murat F."/>
            <person name="Staton S.E."/>
            <person name="Cottret L."/>
            <person name="Lelandais-Briere C."/>
            <person name="Owens G.L."/>
            <person name="Carrere S."/>
            <person name="Mayjonade B."/>
            <person name="Legrand L."/>
            <person name="Gill N."/>
            <person name="Kane N.C."/>
            <person name="Bowers J.E."/>
            <person name="Hubner S."/>
            <person name="Bellec A."/>
            <person name="Berard A."/>
            <person name="Berges H."/>
            <person name="Blanchet N."/>
            <person name="Boniface M.C."/>
            <person name="Brunel D."/>
            <person name="Catrice O."/>
            <person name="Chaidir N."/>
            <person name="Claudel C."/>
            <person name="Donnadieu C."/>
            <person name="Faraut T."/>
            <person name="Fievet G."/>
            <person name="Helmstetter N."/>
            <person name="King M."/>
            <person name="Knapp S.J."/>
            <person name="Lai Z."/>
            <person name="Le Paslier M.C."/>
            <person name="Lippi Y."/>
            <person name="Lorenzon L."/>
            <person name="Mandel J.R."/>
            <person name="Marage G."/>
            <person name="Marchand G."/>
            <person name="Marquand E."/>
            <person name="Bret-Mestries E."/>
            <person name="Morien E."/>
            <person name="Nambeesan S."/>
            <person name="Nguyen T."/>
            <person name="Pegot-Espagnet P."/>
            <person name="Pouilly N."/>
            <person name="Raftis F."/>
            <person name="Sallet E."/>
            <person name="Schiex T."/>
            <person name="Thomas J."/>
            <person name="Vandecasteele C."/>
            <person name="Vares D."/>
            <person name="Vear F."/>
            <person name="Vautrin S."/>
            <person name="Crespi M."/>
            <person name="Mangin B."/>
            <person name="Burke J.M."/>
            <person name="Salse J."/>
            <person name="Munos S."/>
            <person name="Vincourt P."/>
            <person name="Rieseberg L.H."/>
            <person name="Langlade N.B."/>
        </authorList>
    </citation>
    <scope>NUCLEOTIDE SEQUENCE [LARGE SCALE GENOMIC DNA]</scope>
    <source>
        <strain evidence="16">cv. SF193</strain>
        <tissue evidence="14">Leaves</tissue>
    </source>
</reference>
<proteinExistence type="inferred from homology"/>
<keyword evidence="16" id="KW-1185">Reference proteome</keyword>
<evidence type="ECO:0000256" key="5">
    <source>
        <dbReference type="ARBA" id="ARBA00023163"/>
    </source>
</evidence>
<evidence type="ECO:0000313" key="16">
    <source>
        <dbReference type="Proteomes" id="UP000215914"/>
    </source>
</evidence>
<dbReference type="PRINTS" id="PR00031">
    <property type="entry name" value="HTHREPRESSR"/>
</dbReference>
<feature type="region of interest" description="Disordered" evidence="12">
    <location>
        <begin position="168"/>
        <end position="189"/>
    </location>
</feature>
<dbReference type="GO" id="GO:0009737">
    <property type="term" value="P:response to abscisic acid"/>
    <property type="evidence" value="ECO:0007669"/>
    <property type="project" value="UniProtKB-ARBA"/>
</dbReference>
<accession>A0A251V1X0</accession>